<proteinExistence type="predicted"/>
<protein>
    <submittedName>
        <fullName evidence="1">Uncharacterized protein</fullName>
    </submittedName>
</protein>
<dbReference type="Proteomes" id="UP001189303">
    <property type="component" value="Unassembled WGS sequence"/>
</dbReference>
<comment type="caution">
    <text evidence="1">The sequence shown here is derived from an EMBL/GenBank/DDBJ whole genome shotgun (WGS) entry which is preliminary data.</text>
</comment>
<keyword evidence="2" id="KW-1185">Reference proteome</keyword>
<accession>A0ABM9IT04</accession>
<evidence type="ECO:0000313" key="2">
    <source>
        <dbReference type="Proteomes" id="UP001189303"/>
    </source>
</evidence>
<dbReference type="RefSeq" id="WP_103518946.1">
    <property type="nucleotide sequence ID" value="NZ_CATWFT010000017.1"/>
</dbReference>
<name>A0ABM9IT04_RALPI</name>
<organism evidence="1 2">
    <name type="scientific">Ralstonia pickettii</name>
    <name type="common">Burkholderia pickettii</name>
    <dbReference type="NCBI Taxonomy" id="329"/>
    <lineage>
        <taxon>Bacteria</taxon>
        <taxon>Pseudomonadati</taxon>
        <taxon>Pseudomonadota</taxon>
        <taxon>Betaproteobacteria</taxon>
        <taxon>Burkholderiales</taxon>
        <taxon>Burkholderiaceae</taxon>
        <taxon>Ralstonia</taxon>
    </lineage>
</organism>
<dbReference type="EMBL" id="CATWFT010000017">
    <property type="protein sequence ID" value="CAJ0729908.1"/>
    <property type="molecule type" value="Genomic_DNA"/>
</dbReference>
<sequence>MSIAKNQAEPGLINIDWMINEFPVEDRNAATIDVCIAALAFKHFDEVPKRLPFLIECTTKNPNTWEAIPLQGRQWFGTRSATMRSKCWL</sequence>
<reference evidence="1 2" key="1">
    <citation type="submission" date="2023-07" db="EMBL/GenBank/DDBJ databases">
        <authorList>
            <person name="Peeters C."/>
        </authorList>
    </citation>
    <scope>NUCLEOTIDE SEQUENCE [LARGE SCALE GENOMIC DNA]</scope>
    <source>
        <strain evidence="1 2">R-38712</strain>
    </source>
</reference>
<evidence type="ECO:0000313" key="1">
    <source>
        <dbReference type="EMBL" id="CAJ0729908.1"/>
    </source>
</evidence>
<gene>
    <name evidence="1" type="ORF">R38712_04205</name>
</gene>